<organism evidence="2">
    <name type="scientific">freshwater metagenome</name>
    <dbReference type="NCBI Taxonomy" id="449393"/>
    <lineage>
        <taxon>unclassified sequences</taxon>
        <taxon>metagenomes</taxon>
        <taxon>ecological metagenomes</taxon>
    </lineage>
</organism>
<gene>
    <name evidence="2" type="ORF">UFOPK2044_00431</name>
</gene>
<reference evidence="2" key="1">
    <citation type="submission" date="2020-05" db="EMBL/GenBank/DDBJ databases">
        <authorList>
            <person name="Chiriac C."/>
            <person name="Salcher M."/>
            <person name="Ghai R."/>
            <person name="Kavagutti S V."/>
        </authorList>
    </citation>
    <scope>NUCLEOTIDE SEQUENCE</scope>
</reference>
<dbReference type="SUPFAM" id="SSF143011">
    <property type="entry name" value="RelE-like"/>
    <property type="match status" value="1"/>
</dbReference>
<evidence type="ECO:0000313" key="2">
    <source>
        <dbReference type="EMBL" id="CAB4631910.1"/>
    </source>
</evidence>
<dbReference type="EMBL" id="CAEZVO010000043">
    <property type="protein sequence ID" value="CAB4631910.1"/>
    <property type="molecule type" value="Genomic_DNA"/>
</dbReference>
<proteinExistence type="predicted"/>
<dbReference type="PANTHER" id="PTHR35601">
    <property type="entry name" value="TOXIN RELE"/>
    <property type="match status" value="1"/>
</dbReference>
<dbReference type="InterPro" id="IPR035093">
    <property type="entry name" value="RelE/ParE_toxin_dom_sf"/>
</dbReference>
<evidence type="ECO:0000256" key="1">
    <source>
        <dbReference type="ARBA" id="ARBA00022649"/>
    </source>
</evidence>
<dbReference type="PANTHER" id="PTHR35601:SF1">
    <property type="entry name" value="TOXIN RELE"/>
    <property type="match status" value="1"/>
</dbReference>
<accession>A0A6J6J4X6</accession>
<name>A0A6J6J4X6_9ZZZZ</name>
<sequence>MAKYKLVYAPSARRDMQKLPRKIADAVASFCEGPLVENPQRVGKPLLRNYEGLYAAKRGSYRVIYKIENEKVIVTVAYVEHRADVYRPSR</sequence>
<dbReference type="InterPro" id="IPR007712">
    <property type="entry name" value="RelE/ParE_toxin"/>
</dbReference>
<dbReference type="Pfam" id="PF05016">
    <property type="entry name" value="ParE_toxin"/>
    <property type="match status" value="1"/>
</dbReference>
<keyword evidence="1" id="KW-1277">Toxin-antitoxin system</keyword>
<dbReference type="Gene3D" id="3.30.2310.20">
    <property type="entry name" value="RelE-like"/>
    <property type="match status" value="1"/>
</dbReference>
<protein>
    <submittedName>
        <fullName evidence="2">Unannotated protein</fullName>
    </submittedName>
</protein>
<dbReference type="AlphaFoldDB" id="A0A6J6J4X6"/>